<accession>A0A2T4TXW1</accession>
<dbReference type="InterPro" id="IPR046342">
    <property type="entry name" value="CBS_dom_sf"/>
</dbReference>
<feature type="domain" description="CBS" evidence="3">
    <location>
        <begin position="84"/>
        <end position="145"/>
    </location>
</feature>
<dbReference type="PANTHER" id="PTHR43080">
    <property type="entry name" value="CBS DOMAIN-CONTAINING PROTEIN CBSX3, MITOCHONDRIAL"/>
    <property type="match status" value="1"/>
</dbReference>
<evidence type="ECO:0000313" key="5">
    <source>
        <dbReference type="Proteomes" id="UP000241436"/>
    </source>
</evidence>
<dbReference type="SUPFAM" id="SSF54631">
    <property type="entry name" value="CBS-domain pair"/>
    <property type="match status" value="1"/>
</dbReference>
<reference evidence="5" key="2">
    <citation type="journal article" date="2018" name="Environ. Microbiol.">
        <title>Bloom of a denitrifying methanotroph, 'Candidatus Methylomirabilis limnetica', in a deep stratified lake.</title>
        <authorList>
            <person name="Graf J.S."/>
            <person name="Mayr M.J."/>
            <person name="Marchant H.K."/>
            <person name="Tienken D."/>
            <person name="Hach P.F."/>
            <person name="Brand A."/>
            <person name="Schubert C.J."/>
            <person name="Kuypers M.M."/>
            <person name="Milucka J."/>
        </authorList>
    </citation>
    <scope>NUCLEOTIDE SEQUENCE [LARGE SCALE GENOMIC DNA]</scope>
    <source>
        <strain evidence="5">Zug</strain>
    </source>
</reference>
<reference evidence="4 5" key="1">
    <citation type="submission" date="2017-09" db="EMBL/GenBank/DDBJ databases">
        <title>Bloom of a denitrifying methanotroph, Candidatus Methylomirabilis limnetica, in a deep stratified lake.</title>
        <authorList>
            <person name="Graf J.S."/>
            <person name="Marchant H.K."/>
            <person name="Tienken D."/>
            <person name="Hach P.F."/>
            <person name="Brand A."/>
            <person name="Schubert C.J."/>
            <person name="Kuypers M.M."/>
            <person name="Milucka J."/>
        </authorList>
    </citation>
    <scope>NUCLEOTIDE SEQUENCE [LARGE SCALE GENOMIC DNA]</scope>
    <source>
        <strain evidence="4 5">Zug</strain>
    </source>
</reference>
<dbReference type="PANTHER" id="PTHR43080:SF2">
    <property type="entry name" value="CBS DOMAIN-CONTAINING PROTEIN"/>
    <property type="match status" value="1"/>
</dbReference>
<dbReference type="AlphaFoldDB" id="A0A2T4TXW1"/>
<sequence>MVERSSWKEGCKMKVRDGMVTKLVTASPRETAAEVARKMRDYKVGCVLVSNEGKLLGLITDREIALRCVAEARNPQTTRVEEIMTRNPFTITPDFEMAEAARLFGQRKVRRFPVVEDGQKLLGILSVADVAPDFKAYFDGIFHELVEWRHVAKGRLDGWEGASWVR</sequence>
<dbReference type="Pfam" id="PF00571">
    <property type="entry name" value="CBS"/>
    <property type="match status" value="2"/>
</dbReference>
<feature type="domain" description="CBS" evidence="3">
    <location>
        <begin position="19"/>
        <end position="76"/>
    </location>
</feature>
<dbReference type="Gene3D" id="3.10.580.10">
    <property type="entry name" value="CBS-domain"/>
    <property type="match status" value="1"/>
</dbReference>
<protein>
    <submittedName>
        <fullName evidence="4">CBS domain-containing protein</fullName>
    </submittedName>
</protein>
<evidence type="ECO:0000256" key="1">
    <source>
        <dbReference type="ARBA" id="ARBA00023122"/>
    </source>
</evidence>
<comment type="caution">
    <text evidence="4">The sequence shown here is derived from an EMBL/GenBank/DDBJ whole genome shotgun (WGS) entry which is preliminary data.</text>
</comment>
<dbReference type="EMBL" id="NVQC01000020">
    <property type="protein sequence ID" value="PTL35946.1"/>
    <property type="molecule type" value="Genomic_DNA"/>
</dbReference>
<evidence type="ECO:0000259" key="3">
    <source>
        <dbReference type="PROSITE" id="PS51371"/>
    </source>
</evidence>
<dbReference type="CDD" id="cd04622">
    <property type="entry name" value="CBS_pair_HRP1_like"/>
    <property type="match status" value="1"/>
</dbReference>
<dbReference type="PROSITE" id="PS51371">
    <property type="entry name" value="CBS"/>
    <property type="match status" value="2"/>
</dbReference>
<dbReference type="Proteomes" id="UP000241436">
    <property type="component" value="Unassembled WGS sequence"/>
</dbReference>
<proteinExistence type="predicted"/>
<dbReference type="SMART" id="SM00116">
    <property type="entry name" value="CBS"/>
    <property type="match status" value="2"/>
</dbReference>
<dbReference type="InterPro" id="IPR000644">
    <property type="entry name" value="CBS_dom"/>
</dbReference>
<evidence type="ECO:0000313" key="4">
    <source>
        <dbReference type="EMBL" id="PTL35946.1"/>
    </source>
</evidence>
<keyword evidence="5" id="KW-1185">Reference proteome</keyword>
<evidence type="ECO:0000256" key="2">
    <source>
        <dbReference type="PROSITE-ProRule" id="PRU00703"/>
    </source>
</evidence>
<dbReference type="InterPro" id="IPR051257">
    <property type="entry name" value="Diverse_CBS-Domain"/>
</dbReference>
<keyword evidence="1 2" id="KW-0129">CBS domain</keyword>
<organism evidence="4 5">
    <name type="scientific">Candidatus Methylomirabilis limnetica</name>
    <dbReference type="NCBI Taxonomy" id="2033718"/>
    <lineage>
        <taxon>Bacteria</taxon>
        <taxon>Candidatus Methylomirabilota</taxon>
        <taxon>Candidatus Methylomirabilia</taxon>
        <taxon>Candidatus Methylomirabilales</taxon>
        <taxon>Candidatus Methylomirabilaceae</taxon>
        <taxon>Candidatus Methylomirabilis</taxon>
    </lineage>
</organism>
<gene>
    <name evidence="4" type="ORF">CLG94_06520</name>
</gene>
<name>A0A2T4TXW1_9BACT</name>